<evidence type="ECO:0000256" key="2">
    <source>
        <dbReference type="RuleBase" id="RU000363"/>
    </source>
</evidence>
<comment type="similarity">
    <text evidence="1 2">Belongs to the short-chain dehydrogenases/reductases (SDR) family.</text>
</comment>
<dbReference type="PRINTS" id="PR00080">
    <property type="entry name" value="SDRFAMILY"/>
</dbReference>
<dbReference type="Proteomes" id="UP000013047">
    <property type="component" value="Unassembled WGS sequence"/>
</dbReference>
<reference evidence="3 4" key="1">
    <citation type="submission" date="2012-09" db="EMBL/GenBank/DDBJ databases">
        <title>Draft Genome Sequences of 6 Strains from Genus Thauera.</title>
        <authorList>
            <person name="Liu B."/>
            <person name="Shapleigh J.P."/>
            <person name="Frostegard A.H."/>
        </authorList>
    </citation>
    <scope>NUCLEOTIDE SEQUENCE [LARGE SCALE GENOMIC DNA]</scope>
    <source>
        <strain evidence="3 4">B4P</strain>
    </source>
</reference>
<dbReference type="InterPro" id="IPR036291">
    <property type="entry name" value="NAD(P)-bd_dom_sf"/>
</dbReference>
<evidence type="ECO:0000313" key="4">
    <source>
        <dbReference type="Proteomes" id="UP000013047"/>
    </source>
</evidence>
<dbReference type="Pfam" id="PF00106">
    <property type="entry name" value="adh_short"/>
    <property type="match status" value="1"/>
</dbReference>
<keyword evidence="4" id="KW-1185">Reference proteome</keyword>
<evidence type="ECO:0000256" key="1">
    <source>
        <dbReference type="ARBA" id="ARBA00006484"/>
    </source>
</evidence>
<dbReference type="PANTHER" id="PTHR42879">
    <property type="entry name" value="3-OXOACYL-(ACYL-CARRIER-PROTEIN) REDUCTASE"/>
    <property type="match status" value="1"/>
</dbReference>
<evidence type="ECO:0000313" key="3">
    <source>
        <dbReference type="EMBL" id="ENO98129.1"/>
    </source>
</evidence>
<dbReference type="SUPFAM" id="SSF51735">
    <property type="entry name" value="NAD(P)-binding Rossmann-fold domains"/>
    <property type="match status" value="1"/>
</dbReference>
<dbReference type="FunFam" id="3.40.50.720:FF:000084">
    <property type="entry name" value="Short-chain dehydrogenase reductase"/>
    <property type="match status" value="1"/>
</dbReference>
<protein>
    <submittedName>
        <fullName evidence="3">Alcohol dehydrogenase</fullName>
    </submittedName>
</protein>
<dbReference type="InterPro" id="IPR002347">
    <property type="entry name" value="SDR_fam"/>
</dbReference>
<dbReference type="AlphaFoldDB" id="N7A1A9"/>
<organism evidence="3 4">
    <name type="scientific">Thauera phenylacetica B4P</name>
    <dbReference type="NCBI Taxonomy" id="1234382"/>
    <lineage>
        <taxon>Bacteria</taxon>
        <taxon>Pseudomonadati</taxon>
        <taxon>Pseudomonadota</taxon>
        <taxon>Betaproteobacteria</taxon>
        <taxon>Rhodocyclales</taxon>
        <taxon>Zoogloeaceae</taxon>
        <taxon>Thauera</taxon>
    </lineage>
</organism>
<proteinExistence type="inferred from homology"/>
<accession>N7A1A9</accession>
<dbReference type="GO" id="GO:0032787">
    <property type="term" value="P:monocarboxylic acid metabolic process"/>
    <property type="evidence" value="ECO:0007669"/>
    <property type="project" value="UniProtKB-ARBA"/>
</dbReference>
<dbReference type="EMBL" id="AMXF01000021">
    <property type="protein sequence ID" value="ENO98129.1"/>
    <property type="molecule type" value="Genomic_DNA"/>
</dbReference>
<dbReference type="InterPro" id="IPR020904">
    <property type="entry name" value="Sc_DH/Rdtase_CS"/>
</dbReference>
<dbReference type="PRINTS" id="PR00081">
    <property type="entry name" value="GDHRDH"/>
</dbReference>
<sequence length="248" mass="25886">MITGGGRGIGAAIARALAEQGARVTLMGRTLAPLEEQAGALREITEVHCERADVARPDSVDAAFAGAVARLGRVDILVNNAGQALSAPFVKTEFSLWQQMLDVNLTGVFLGTRAVLPGMLEAGWGRVINVTSTAGQKGYPYVSAYCAAKHGVIGLTRALALETARKNVTVNAVCPGYTDTDLVRDSIANIEAKTGRSHAEALAELTRFNPQGRLIDPGEVANAALWLCLPGSEAITGQSISVCGGEVM</sequence>
<name>N7A1A9_9RHOO</name>
<gene>
    <name evidence="3" type="ORF">C667_05462</name>
</gene>
<comment type="caution">
    <text evidence="3">The sequence shown here is derived from an EMBL/GenBank/DDBJ whole genome shotgun (WGS) entry which is preliminary data.</text>
</comment>
<dbReference type="CDD" id="cd05233">
    <property type="entry name" value="SDR_c"/>
    <property type="match status" value="1"/>
</dbReference>
<dbReference type="Gene3D" id="3.40.50.720">
    <property type="entry name" value="NAD(P)-binding Rossmann-like Domain"/>
    <property type="match status" value="1"/>
</dbReference>
<dbReference type="PROSITE" id="PS00061">
    <property type="entry name" value="ADH_SHORT"/>
    <property type="match status" value="1"/>
</dbReference>
<dbReference type="InterPro" id="IPR050259">
    <property type="entry name" value="SDR"/>
</dbReference>
<dbReference type="PANTHER" id="PTHR42879:SF2">
    <property type="entry name" value="3-OXOACYL-[ACYL-CARRIER-PROTEIN] REDUCTASE FABG"/>
    <property type="match status" value="1"/>
</dbReference>